<organism evidence="3 4">
    <name type="scientific">candidate division KSB3 bacterium</name>
    <dbReference type="NCBI Taxonomy" id="2044937"/>
    <lineage>
        <taxon>Bacteria</taxon>
        <taxon>candidate division KSB3</taxon>
    </lineage>
</organism>
<dbReference type="GO" id="GO:0050126">
    <property type="term" value="F:N-carbamoylputrescine amidase activity"/>
    <property type="evidence" value="ECO:0007669"/>
    <property type="project" value="TreeGrafter"/>
</dbReference>
<dbReference type="AlphaFoldDB" id="A0A9D5Q605"/>
<dbReference type="Gene3D" id="3.60.110.10">
    <property type="entry name" value="Carbon-nitrogen hydrolase"/>
    <property type="match status" value="1"/>
</dbReference>
<dbReference type="PANTHER" id="PTHR43674">
    <property type="entry name" value="NITRILASE C965.09-RELATED"/>
    <property type="match status" value="1"/>
</dbReference>
<dbReference type="SUPFAM" id="SSF56317">
    <property type="entry name" value="Carbon-nitrogen hydrolase"/>
    <property type="match status" value="1"/>
</dbReference>
<dbReference type="InterPro" id="IPR050345">
    <property type="entry name" value="Aliph_Amidase/BUP"/>
</dbReference>
<name>A0A9D5Q605_9BACT</name>
<comment type="caution">
    <text evidence="3">The sequence shown here is derived from an EMBL/GenBank/DDBJ whole genome shotgun (WGS) entry which is preliminary data.</text>
</comment>
<dbReference type="Pfam" id="PF00795">
    <property type="entry name" value="CN_hydrolase"/>
    <property type="match status" value="1"/>
</dbReference>
<dbReference type="Proteomes" id="UP000649604">
    <property type="component" value="Unassembled WGS sequence"/>
</dbReference>
<keyword evidence="1 3" id="KW-0378">Hydrolase</keyword>
<dbReference type="PANTHER" id="PTHR43674:SF2">
    <property type="entry name" value="BETA-UREIDOPROPIONASE"/>
    <property type="match status" value="1"/>
</dbReference>
<protein>
    <submittedName>
        <fullName evidence="3">Carbon-nitrogen hydrolase family protein</fullName>
    </submittedName>
</protein>
<dbReference type="InterPro" id="IPR003010">
    <property type="entry name" value="C-N_Hydrolase"/>
</dbReference>
<proteinExistence type="predicted"/>
<dbReference type="PROSITE" id="PS50263">
    <property type="entry name" value="CN_HYDROLASE"/>
    <property type="match status" value="1"/>
</dbReference>
<gene>
    <name evidence="3" type="ORF">GF339_11415</name>
</gene>
<dbReference type="GO" id="GO:0033388">
    <property type="term" value="P:putrescine biosynthetic process from arginine"/>
    <property type="evidence" value="ECO:0007669"/>
    <property type="project" value="TreeGrafter"/>
</dbReference>
<accession>A0A9D5Q605</accession>
<evidence type="ECO:0000313" key="3">
    <source>
        <dbReference type="EMBL" id="MBD3325185.1"/>
    </source>
</evidence>
<sequence length="276" mass="29592">MFTLAMIQMRVEGGQKARNLTHAVELIAEAAASGAALALLPEALDVGWTHPSATTEAEPIPDGESCRVLREAAKRHALYVCAGLTENADGQIFNAAVIINPDGEVILHHRKLNELDIGHASYAQGDRLNVCHTELGTLGLMICADGFAQDEVLSRSLGYMGADLILSPCAWAVPADHDQAADPYGELWRRVYMPVARAFSMYIVGVSNVGWISGGPWEGRKCICCSLAIGPQGEELLQGPYGVDAEAVLTVDIAPVARPARGDQWAAYWQQNSNQG</sequence>
<dbReference type="InterPro" id="IPR036526">
    <property type="entry name" value="C-N_Hydrolase_sf"/>
</dbReference>
<evidence type="ECO:0000313" key="4">
    <source>
        <dbReference type="Proteomes" id="UP000649604"/>
    </source>
</evidence>
<evidence type="ECO:0000259" key="2">
    <source>
        <dbReference type="PROSITE" id="PS50263"/>
    </source>
</evidence>
<evidence type="ECO:0000256" key="1">
    <source>
        <dbReference type="ARBA" id="ARBA00022801"/>
    </source>
</evidence>
<feature type="domain" description="CN hydrolase" evidence="2">
    <location>
        <begin position="2"/>
        <end position="255"/>
    </location>
</feature>
<dbReference type="EMBL" id="WJJP01000370">
    <property type="protein sequence ID" value="MBD3325185.1"/>
    <property type="molecule type" value="Genomic_DNA"/>
</dbReference>
<dbReference type="CDD" id="cd07197">
    <property type="entry name" value="nitrilase"/>
    <property type="match status" value="1"/>
</dbReference>
<reference evidence="3" key="1">
    <citation type="submission" date="2019-11" db="EMBL/GenBank/DDBJ databases">
        <title>Microbial mats filling the niche in hypersaline microbial mats.</title>
        <authorList>
            <person name="Wong H.L."/>
            <person name="Macleod F.I."/>
            <person name="White R.A. III"/>
            <person name="Burns B.P."/>
        </authorList>
    </citation>
    <scope>NUCLEOTIDE SEQUENCE</scope>
    <source>
        <strain evidence="3">Rbin_158</strain>
    </source>
</reference>